<dbReference type="AlphaFoldDB" id="A0AAE0D7N9"/>
<feature type="domain" description="2EXR" evidence="2">
    <location>
        <begin position="31"/>
        <end position="117"/>
    </location>
</feature>
<dbReference type="EMBL" id="VYYT01000112">
    <property type="protein sequence ID" value="KAK2769404.1"/>
    <property type="molecule type" value="Genomic_DNA"/>
</dbReference>
<sequence length="286" mass="33083">MAKVFGTMLRLLGLPPAKADEPPKPVATTRFHRFRELPPEIRRDIWGLTLPPPRVYEPEASYTNFEKPVKFLTAFPPPAMRETCREAYGVCMSVGVFQFGYWGDSMRGIWYNVFTDAIYYACEMQCTRTEIETPSTIYLSSDCALRSPDCRDFLLSPKFDHCSRLVVAVYPPGSWQMDAKTLRGTEPVFRRIKDREIVGYHRFDTTDYPIEERQCMEGNDVPESDLIYWEDAKEVILEIFEIRKEILREINEEGPSGITVREYHEGDLEVEAVEVFRKPLPKALTA</sequence>
<protein>
    <recommendedName>
        <fullName evidence="2">2EXR domain-containing protein</fullName>
    </recommendedName>
</protein>
<evidence type="ECO:0000313" key="4">
    <source>
        <dbReference type="Proteomes" id="UP001281614"/>
    </source>
</evidence>
<reference evidence="3" key="1">
    <citation type="submission" date="2023-02" db="EMBL/GenBank/DDBJ databases">
        <title>Colletotrichum kahawae CIFC_Que2 genome sequencing and assembly.</title>
        <authorList>
            <person name="Baroncelli R."/>
        </authorList>
    </citation>
    <scope>NUCLEOTIDE SEQUENCE</scope>
    <source>
        <strain evidence="3">CIFC_Que2</strain>
    </source>
</reference>
<dbReference type="InterPro" id="IPR045518">
    <property type="entry name" value="2EXR"/>
</dbReference>
<feature type="signal peptide" evidence="1">
    <location>
        <begin position="1"/>
        <end position="19"/>
    </location>
</feature>
<dbReference type="PANTHER" id="PTHR35910">
    <property type="entry name" value="2EXR DOMAIN-CONTAINING PROTEIN"/>
    <property type="match status" value="1"/>
</dbReference>
<dbReference type="PANTHER" id="PTHR35910:SF6">
    <property type="entry name" value="2EXR DOMAIN-CONTAINING PROTEIN"/>
    <property type="match status" value="1"/>
</dbReference>
<name>A0AAE0D7N9_COLKA</name>
<comment type="caution">
    <text evidence="3">The sequence shown here is derived from an EMBL/GenBank/DDBJ whole genome shotgun (WGS) entry which is preliminary data.</text>
</comment>
<evidence type="ECO:0000313" key="3">
    <source>
        <dbReference type="EMBL" id="KAK2769404.1"/>
    </source>
</evidence>
<proteinExistence type="predicted"/>
<organism evidence="3 4">
    <name type="scientific">Colletotrichum kahawae</name>
    <name type="common">Coffee berry disease fungus</name>
    <dbReference type="NCBI Taxonomy" id="34407"/>
    <lineage>
        <taxon>Eukaryota</taxon>
        <taxon>Fungi</taxon>
        <taxon>Dikarya</taxon>
        <taxon>Ascomycota</taxon>
        <taxon>Pezizomycotina</taxon>
        <taxon>Sordariomycetes</taxon>
        <taxon>Hypocreomycetidae</taxon>
        <taxon>Glomerellales</taxon>
        <taxon>Glomerellaceae</taxon>
        <taxon>Colletotrichum</taxon>
        <taxon>Colletotrichum gloeosporioides species complex</taxon>
    </lineage>
</organism>
<evidence type="ECO:0000256" key="1">
    <source>
        <dbReference type="SAM" id="SignalP"/>
    </source>
</evidence>
<accession>A0AAE0D7N9</accession>
<dbReference type="Pfam" id="PF20150">
    <property type="entry name" value="2EXR"/>
    <property type="match status" value="1"/>
</dbReference>
<gene>
    <name evidence="3" type="ORF">CKAH01_01011</name>
</gene>
<keyword evidence="4" id="KW-1185">Reference proteome</keyword>
<feature type="chain" id="PRO_5041913840" description="2EXR domain-containing protein" evidence="1">
    <location>
        <begin position="20"/>
        <end position="286"/>
    </location>
</feature>
<dbReference type="Proteomes" id="UP001281614">
    <property type="component" value="Unassembled WGS sequence"/>
</dbReference>
<evidence type="ECO:0000259" key="2">
    <source>
        <dbReference type="Pfam" id="PF20150"/>
    </source>
</evidence>
<keyword evidence="1" id="KW-0732">Signal</keyword>